<evidence type="ECO:0000313" key="2">
    <source>
        <dbReference type="Proteomes" id="UP000823674"/>
    </source>
</evidence>
<sequence>MRLGCLCSLSSTQSSPASKCIKEMRFTSVVQFHYVYSLSRGSERTQHKNFTFFFQLNKLTMSSNSTFLSFFACSSPPGFKDHAKSFRSELVKVGSIVFK</sequence>
<dbReference type="EMBL" id="JADBGQ010000001">
    <property type="protein sequence ID" value="KAG5414595.1"/>
    <property type="molecule type" value="Genomic_DNA"/>
</dbReference>
<dbReference type="Proteomes" id="UP000823674">
    <property type="component" value="Chromosome A01"/>
</dbReference>
<evidence type="ECO:0000313" key="1">
    <source>
        <dbReference type="EMBL" id="KAG5414595.1"/>
    </source>
</evidence>
<name>A0ABQ7NX00_BRACM</name>
<proteinExistence type="predicted"/>
<reference evidence="1 2" key="1">
    <citation type="submission" date="2021-03" db="EMBL/GenBank/DDBJ databases">
        <authorList>
            <person name="King G.J."/>
            <person name="Bancroft I."/>
            <person name="Baten A."/>
            <person name="Bloomfield J."/>
            <person name="Borpatragohain P."/>
            <person name="He Z."/>
            <person name="Irish N."/>
            <person name="Irwin J."/>
            <person name="Liu K."/>
            <person name="Mauleon R.P."/>
            <person name="Moore J."/>
            <person name="Morris R."/>
            <person name="Ostergaard L."/>
            <person name="Wang B."/>
            <person name="Wells R."/>
        </authorList>
    </citation>
    <scope>NUCLEOTIDE SEQUENCE [LARGE SCALE GENOMIC DNA]</scope>
    <source>
        <strain evidence="1">R-o-18</strain>
        <tissue evidence="1">Leaf</tissue>
    </source>
</reference>
<organism evidence="1 2">
    <name type="scientific">Brassica rapa subsp. trilocularis</name>
    <dbReference type="NCBI Taxonomy" id="1813537"/>
    <lineage>
        <taxon>Eukaryota</taxon>
        <taxon>Viridiplantae</taxon>
        <taxon>Streptophyta</taxon>
        <taxon>Embryophyta</taxon>
        <taxon>Tracheophyta</taxon>
        <taxon>Spermatophyta</taxon>
        <taxon>Magnoliopsida</taxon>
        <taxon>eudicotyledons</taxon>
        <taxon>Gunneridae</taxon>
        <taxon>Pentapetalae</taxon>
        <taxon>rosids</taxon>
        <taxon>malvids</taxon>
        <taxon>Brassicales</taxon>
        <taxon>Brassicaceae</taxon>
        <taxon>Brassiceae</taxon>
        <taxon>Brassica</taxon>
    </lineage>
</organism>
<protein>
    <submittedName>
        <fullName evidence="1">Uncharacterized protein</fullName>
    </submittedName>
</protein>
<accession>A0ABQ7NX00</accession>
<gene>
    <name evidence="1" type="primary">A01p039820.1_BraROA</name>
    <name evidence="1" type="ORF">IGI04_002162</name>
</gene>
<comment type="caution">
    <text evidence="1">The sequence shown here is derived from an EMBL/GenBank/DDBJ whole genome shotgun (WGS) entry which is preliminary data.</text>
</comment>
<keyword evidence="2" id="KW-1185">Reference proteome</keyword>